<keyword evidence="1" id="KW-0472">Membrane</keyword>
<name>A0A645AP91_9ZZZZ</name>
<keyword evidence="1" id="KW-0812">Transmembrane</keyword>
<sequence length="201" mass="23618">MAKRKAEDNKKIEVVGDPIRNEQGKIGYIEVPGEILLAWSGKPWQSRPKKLAILVALYLVFYLVSLWVFPDLGLFLILIPLLLFGSASSHLTNSFYVITSEGVYWKNFLNQMFKPWIGIENFIFEDEMGELFFEKGSVRSRIQRNMPIYYDKNRDMVEKLIRQNHERAWVDIRAKYQINEDKIRSEVIAKLEQLEKGKKDE</sequence>
<gene>
    <name evidence="2" type="ORF">SDC9_101693</name>
</gene>
<evidence type="ECO:0000313" key="2">
    <source>
        <dbReference type="EMBL" id="MPM54910.1"/>
    </source>
</evidence>
<accession>A0A645AP91</accession>
<dbReference type="AlphaFoldDB" id="A0A645AP91"/>
<evidence type="ECO:0000256" key="1">
    <source>
        <dbReference type="SAM" id="Phobius"/>
    </source>
</evidence>
<feature type="transmembrane region" description="Helical" evidence="1">
    <location>
        <begin position="51"/>
        <end position="69"/>
    </location>
</feature>
<feature type="transmembrane region" description="Helical" evidence="1">
    <location>
        <begin position="75"/>
        <end position="98"/>
    </location>
</feature>
<keyword evidence="1" id="KW-1133">Transmembrane helix</keyword>
<protein>
    <submittedName>
        <fullName evidence="2">Uncharacterized protein</fullName>
    </submittedName>
</protein>
<organism evidence="2">
    <name type="scientific">bioreactor metagenome</name>
    <dbReference type="NCBI Taxonomy" id="1076179"/>
    <lineage>
        <taxon>unclassified sequences</taxon>
        <taxon>metagenomes</taxon>
        <taxon>ecological metagenomes</taxon>
    </lineage>
</organism>
<comment type="caution">
    <text evidence="2">The sequence shown here is derived from an EMBL/GenBank/DDBJ whole genome shotgun (WGS) entry which is preliminary data.</text>
</comment>
<reference evidence="2" key="1">
    <citation type="submission" date="2019-08" db="EMBL/GenBank/DDBJ databases">
        <authorList>
            <person name="Kucharzyk K."/>
            <person name="Murdoch R.W."/>
            <person name="Higgins S."/>
            <person name="Loffler F."/>
        </authorList>
    </citation>
    <scope>NUCLEOTIDE SEQUENCE</scope>
</reference>
<proteinExistence type="predicted"/>
<dbReference type="EMBL" id="VSSQ01015021">
    <property type="protein sequence ID" value="MPM54910.1"/>
    <property type="molecule type" value="Genomic_DNA"/>
</dbReference>